<dbReference type="EMBL" id="QREG01000017">
    <property type="protein sequence ID" value="RED95670.1"/>
    <property type="molecule type" value="Genomic_DNA"/>
</dbReference>
<keyword evidence="2" id="KW-1185">Reference proteome</keyword>
<dbReference type="OrthoDB" id="9768039at2"/>
<accession>A0A3D9KZF4</accession>
<evidence type="ECO:0000313" key="1">
    <source>
        <dbReference type="EMBL" id="RED95670.1"/>
    </source>
</evidence>
<comment type="caution">
    <text evidence="1">The sequence shown here is derived from an EMBL/GenBank/DDBJ whole genome shotgun (WGS) entry which is preliminary data.</text>
</comment>
<dbReference type="Proteomes" id="UP000256779">
    <property type="component" value="Unassembled WGS sequence"/>
</dbReference>
<protein>
    <submittedName>
        <fullName evidence="1">Uncharacterized protein</fullName>
    </submittedName>
</protein>
<dbReference type="RefSeq" id="WP_115869304.1">
    <property type="nucleotide sequence ID" value="NZ_QREG01000017.1"/>
</dbReference>
<dbReference type="SUPFAM" id="SSF49785">
    <property type="entry name" value="Galactose-binding domain-like"/>
    <property type="match status" value="1"/>
</dbReference>
<gene>
    <name evidence="1" type="ORF">C7460_117120</name>
</gene>
<organism evidence="1 2">
    <name type="scientific">Marinoscillum furvescens DSM 4134</name>
    <dbReference type="NCBI Taxonomy" id="1122208"/>
    <lineage>
        <taxon>Bacteria</taxon>
        <taxon>Pseudomonadati</taxon>
        <taxon>Bacteroidota</taxon>
        <taxon>Cytophagia</taxon>
        <taxon>Cytophagales</taxon>
        <taxon>Reichenbachiellaceae</taxon>
        <taxon>Marinoscillum</taxon>
    </lineage>
</organism>
<dbReference type="AlphaFoldDB" id="A0A3D9KZF4"/>
<evidence type="ECO:0000313" key="2">
    <source>
        <dbReference type="Proteomes" id="UP000256779"/>
    </source>
</evidence>
<name>A0A3D9KZF4_MARFU</name>
<dbReference type="Gene3D" id="2.60.120.260">
    <property type="entry name" value="Galactose-binding domain-like"/>
    <property type="match status" value="1"/>
</dbReference>
<reference evidence="1 2" key="1">
    <citation type="submission" date="2018-07" db="EMBL/GenBank/DDBJ databases">
        <title>Genomic Encyclopedia of Type Strains, Phase IV (KMG-IV): sequencing the most valuable type-strain genomes for metagenomic binning, comparative biology and taxonomic classification.</title>
        <authorList>
            <person name="Goeker M."/>
        </authorList>
    </citation>
    <scope>NUCLEOTIDE SEQUENCE [LARGE SCALE GENOMIC DNA]</scope>
    <source>
        <strain evidence="1 2">DSM 4134</strain>
    </source>
</reference>
<sequence>MITLLYLLIIGLFGETDQVKIVLEAEQTQLNAGWELETSYDDYTGSGYITWKSDSISFQPQEGVLAYTFKVAESGFYQLKLRNRYECEDLTECNDVWTRMDDGQWIKAYSHTNYRWNLQTGHDINHELNEAPGYQLSNGKHTFYLAGRSPGFSIDQIVFEKISLSKM</sequence>
<proteinExistence type="predicted"/>
<dbReference type="InterPro" id="IPR008979">
    <property type="entry name" value="Galactose-bd-like_sf"/>
</dbReference>